<dbReference type="CDD" id="cd03017">
    <property type="entry name" value="PRX_BCP"/>
    <property type="match status" value="1"/>
</dbReference>
<evidence type="ECO:0000256" key="8">
    <source>
        <dbReference type="ARBA" id="ARBA00038489"/>
    </source>
</evidence>
<dbReference type="InterPro" id="IPR013766">
    <property type="entry name" value="Thioredoxin_domain"/>
</dbReference>
<accession>D8LFG4</accession>
<keyword evidence="2" id="KW-0575">Peroxidase</keyword>
<dbReference type="PROSITE" id="PS51352">
    <property type="entry name" value="THIOREDOXIN_2"/>
    <property type="match status" value="1"/>
</dbReference>
<feature type="signal peptide" evidence="10">
    <location>
        <begin position="1"/>
        <end position="20"/>
    </location>
</feature>
<dbReference type="GO" id="GO:0005737">
    <property type="term" value="C:cytoplasm"/>
    <property type="evidence" value="ECO:0007669"/>
    <property type="project" value="TreeGrafter"/>
</dbReference>
<sequence>MMAYLSILAVILAGLPSTDAFTMSVRPSSSGGGVQRADFLRQVGVGAAGIAGVAAAPLASVAAAPPAVGSMAPDFTLPSNAGKDISLKDLLKQAKHTVLYFYPGDFTSGCTIEAQGFQKDFEKYGANNAQIVGVSVDSIEKHLNFEKSYNLQFPLLSDIGANVADLYGSKLDIPFMGKFANRLTFIIGSDGKIEKVFTDVESKVAKHSAEVLATLATL</sequence>
<keyword evidence="3" id="KW-0049">Antioxidant</keyword>
<dbReference type="OrthoDB" id="185659at2759"/>
<evidence type="ECO:0000256" key="9">
    <source>
        <dbReference type="ARBA" id="ARBA00049091"/>
    </source>
</evidence>
<reference evidence="12 13" key="1">
    <citation type="journal article" date="2010" name="Nature">
        <title>The Ectocarpus genome and the independent evolution of multicellularity in brown algae.</title>
        <authorList>
            <person name="Cock J.M."/>
            <person name="Sterck L."/>
            <person name="Rouze P."/>
            <person name="Scornet D."/>
            <person name="Allen A.E."/>
            <person name="Amoutzias G."/>
            <person name="Anthouard V."/>
            <person name="Artiguenave F."/>
            <person name="Aury J.M."/>
            <person name="Badger J.H."/>
            <person name="Beszteri B."/>
            <person name="Billiau K."/>
            <person name="Bonnet E."/>
            <person name="Bothwell J.H."/>
            <person name="Bowler C."/>
            <person name="Boyen C."/>
            <person name="Brownlee C."/>
            <person name="Carrano C.J."/>
            <person name="Charrier B."/>
            <person name="Cho G.Y."/>
            <person name="Coelho S.M."/>
            <person name="Collen J."/>
            <person name="Corre E."/>
            <person name="Da Silva C."/>
            <person name="Delage L."/>
            <person name="Delaroque N."/>
            <person name="Dittami S.M."/>
            <person name="Doulbeau S."/>
            <person name="Elias M."/>
            <person name="Farnham G."/>
            <person name="Gachon C.M."/>
            <person name="Gschloessl B."/>
            <person name="Heesch S."/>
            <person name="Jabbari K."/>
            <person name="Jubin C."/>
            <person name="Kawai H."/>
            <person name="Kimura K."/>
            <person name="Kloareg B."/>
            <person name="Kupper F.C."/>
            <person name="Lang D."/>
            <person name="Le Bail A."/>
            <person name="Leblanc C."/>
            <person name="Lerouge P."/>
            <person name="Lohr M."/>
            <person name="Lopez P.J."/>
            <person name="Martens C."/>
            <person name="Maumus F."/>
            <person name="Michel G."/>
            <person name="Miranda-Saavedra D."/>
            <person name="Morales J."/>
            <person name="Moreau H."/>
            <person name="Motomura T."/>
            <person name="Nagasato C."/>
            <person name="Napoli C.A."/>
            <person name="Nelson D.R."/>
            <person name="Nyvall-Collen P."/>
            <person name="Peters A.F."/>
            <person name="Pommier C."/>
            <person name="Potin P."/>
            <person name="Poulain J."/>
            <person name="Quesneville H."/>
            <person name="Read B."/>
            <person name="Rensing S.A."/>
            <person name="Ritter A."/>
            <person name="Rousvoal S."/>
            <person name="Samanta M."/>
            <person name="Samson G."/>
            <person name="Schroeder D.C."/>
            <person name="Segurens B."/>
            <person name="Strittmatter M."/>
            <person name="Tonon T."/>
            <person name="Tregear J.W."/>
            <person name="Valentin K."/>
            <person name="von Dassow P."/>
            <person name="Yamagishi T."/>
            <person name="Van de Peer Y."/>
            <person name="Wincker P."/>
        </authorList>
    </citation>
    <scope>NUCLEOTIDE SEQUENCE [LARGE SCALE GENOMIC DNA]</scope>
    <source>
        <strain evidence="13">Ec32 / CCAP1310/4</strain>
    </source>
</reference>
<dbReference type="PANTHER" id="PTHR42801">
    <property type="entry name" value="THIOREDOXIN-DEPENDENT PEROXIDE REDUCTASE"/>
    <property type="match status" value="1"/>
</dbReference>
<dbReference type="Pfam" id="PF00578">
    <property type="entry name" value="AhpC-TSA"/>
    <property type="match status" value="1"/>
</dbReference>
<dbReference type="eggNOG" id="KOG0855">
    <property type="taxonomic scope" value="Eukaryota"/>
</dbReference>
<keyword evidence="10" id="KW-0732">Signal</keyword>
<evidence type="ECO:0000259" key="11">
    <source>
        <dbReference type="PROSITE" id="PS51352"/>
    </source>
</evidence>
<dbReference type="AlphaFoldDB" id="D8LFG4"/>
<comment type="similarity">
    <text evidence="8">Belongs to the peroxiredoxin family. BCP/PrxQ subfamily.</text>
</comment>
<feature type="chain" id="PRO_5003117058" description="thioredoxin-dependent peroxiredoxin" evidence="10">
    <location>
        <begin position="21"/>
        <end position="218"/>
    </location>
</feature>
<keyword evidence="5" id="KW-1015">Disulfide bond</keyword>
<evidence type="ECO:0000313" key="13">
    <source>
        <dbReference type="Proteomes" id="UP000002630"/>
    </source>
</evidence>
<dbReference type="InterPro" id="IPR036249">
    <property type="entry name" value="Thioredoxin-like_sf"/>
</dbReference>
<dbReference type="Proteomes" id="UP000002630">
    <property type="component" value="Unassembled WGS sequence"/>
</dbReference>
<protein>
    <recommendedName>
        <fullName evidence="1">thioredoxin-dependent peroxiredoxin</fullName>
        <ecNumber evidence="1">1.11.1.24</ecNumber>
    </recommendedName>
    <alternativeName>
        <fullName evidence="7">Thioredoxin peroxidase</fullName>
    </alternativeName>
</protein>
<evidence type="ECO:0000256" key="7">
    <source>
        <dbReference type="ARBA" id="ARBA00032824"/>
    </source>
</evidence>
<dbReference type="EMBL" id="FN649760">
    <property type="protein sequence ID" value="CBN79884.1"/>
    <property type="molecule type" value="Genomic_DNA"/>
</dbReference>
<evidence type="ECO:0000256" key="5">
    <source>
        <dbReference type="ARBA" id="ARBA00023157"/>
    </source>
</evidence>
<comment type="catalytic activity">
    <reaction evidence="9">
        <text>a hydroperoxide + [thioredoxin]-dithiol = an alcohol + [thioredoxin]-disulfide + H2O</text>
        <dbReference type="Rhea" id="RHEA:62620"/>
        <dbReference type="Rhea" id="RHEA-COMP:10698"/>
        <dbReference type="Rhea" id="RHEA-COMP:10700"/>
        <dbReference type="ChEBI" id="CHEBI:15377"/>
        <dbReference type="ChEBI" id="CHEBI:29950"/>
        <dbReference type="ChEBI" id="CHEBI:30879"/>
        <dbReference type="ChEBI" id="CHEBI:35924"/>
        <dbReference type="ChEBI" id="CHEBI:50058"/>
        <dbReference type="EC" id="1.11.1.24"/>
    </reaction>
</comment>
<dbReference type="GO" id="GO:0045454">
    <property type="term" value="P:cell redox homeostasis"/>
    <property type="evidence" value="ECO:0007669"/>
    <property type="project" value="TreeGrafter"/>
</dbReference>
<dbReference type="GO" id="GO:0034599">
    <property type="term" value="P:cellular response to oxidative stress"/>
    <property type="evidence" value="ECO:0007669"/>
    <property type="project" value="TreeGrafter"/>
</dbReference>
<proteinExistence type="inferred from homology"/>
<organism evidence="12 13">
    <name type="scientific">Ectocarpus siliculosus</name>
    <name type="common">Brown alga</name>
    <name type="synonym">Conferva siliculosa</name>
    <dbReference type="NCBI Taxonomy" id="2880"/>
    <lineage>
        <taxon>Eukaryota</taxon>
        <taxon>Sar</taxon>
        <taxon>Stramenopiles</taxon>
        <taxon>Ochrophyta</taxon>
        <taxon>PX clade</taxon>
        <taxon>Phaeophyceae</taxon>
        <taxon>Ectocarpales</taxon>
        <taxon>Ectocarpaceae</taxon>
        <taxon>Ectocarpus</taxon>
    </lineage>
</organism>
<dbReference type="STRING" id="2880.D8LFG4"/>
<dbReference type="GO" id="GO:0008379">
    <property type="term" value="F:thioredoxin peroxidase activity"/>
    <property type="evidence" value="ECO:0007669"/>
    <property type="project" value="TreeGrafter"/>
</dbReference>
<dbReference type="InterPro" id="IPR000866">
    <property type="entry name" value="AhpC/TSA"/>
</dbReference>
<dbReference type="EC" id="1.11.1.24" evidence="1"/>
<evidence type="ECO:0000256" key="3">
    <source>
        <dbReference type="ARBA" id="ARBA00022862"/>
    </source>
</evidence>
<evidence type="ECO:0000256" key="4">
    <source>
        <dbReference type="ARBA" id="ARBA00023002"/>
    </source>
</evidence>
<evidence type="ECO:0000313" key="12">
    <source>
        <dbReference type="EMBL" id="CBN79884.1"/>
    </source>
</evidence>
<dbReference type="PANTHER" id="PTHR42801:SF4">
    <property type="entry name" value="AHPC_TSA FAMILY PROTEIN"/>
    <property type="match status" value="1"/>
</dbReference>
<feature type="domain" description="Thioredoxin" evidence="11">
    <location>
        <begin position="66"/>
        <end position="218"/>
    </location>
</feature>
<dbReference type="InterPro" id="IPR050924">
    <property type="entry name" value="Peroxiredoxin_BCP/PrxQ"/>
</dbReference>
<evidence type="ECO:0000256" key="6">
    <source>
        <dbReference type="ARBA" id="ARBA00023284"/>
    </source>
</evidence>
<keyword evidence="13" id="KW-1185">Reference proteome</keyword>
<keyword evidence="4" id="KW-0560">Oxidoreductase</keyword>
<gene>
    <name evidence="12" type="ORF">Esi_0015_0018</name>
</gene>
<evidence type="ECO:0000256" key="10">
    <source>
        <dbReference type="SAM" id="SignalP"/>
    </source>
</evidence>
<evidence type="ECO:0000256" key="1">
    <source>
        <dbReference type="ARBA" id="ARBA00013017"/>
    </source>
</evidence>
<name>D8LFG4_ECTSI</name>
<dbReference type="Gene3D" id="3.40.30.10">
    <property type="entry name" value="Glutaredoxin"/>
    <property type="match status" value="1"/>
</dbReference>
<dbReference type="SUPFAM" id="SSF52833">
    <property type="entry name" value="Thioredoxin-like"/>
    <property type="match status" value="1"/>
</dbReference>
<keyword evidence="6" id="KW-0676">Redox-active center</keyword>
<dbReference type="InParanoid" id="D8LFG4"/>
<evidence type="ECO:0000256" key="2">
    <source>
        <dbReference type="ARBA" id="ARBA00022559"/>
    </source>
</evidence>